<protein>
    <submittedName>
        <fullName evidence="2">Uncharacterized protein</fullName>
    </submittedName>
</protein>
<dbReference type="AlphaFoldDB" id="A0A7S0VV58"/>
<evidence type="ECO:0000256" key="1">
    <source>
        <dbReference type="SAM" id="MobiDB-lite"/>
    </source>
</evidence>
<proteinExistence type="predicted"/>
<evidence type="ECO:0000313" key="2">
    <source>
        <dbReference type="EMBL" id="CAD8798882.1"/>
    </source>
</evidence>
<name>A0A7S0VV58_9CRYP</name>
<sequence length="304" mass="34214">MPKNQESMSLWDAISSEEERSSAGSGLHNLEVATVSEPVGPLSRAVASFDPGSGQRRGSFVDNSSGRKRRYGKQAPMMSSDDDGREIVMGPSYLRFLSLWGAVDPARPVKSMDHLFLQAGLLSKILRGHVVKLASLSNGMFKFQWFRNGFEEEATFESWKEVGVTHKDGRIGGVRWTAIKSIGRATEKVVRSYGGDVSRLVDVCRESIVFENVSDLTRCLQLICEDPDLEVLRVKNRLRRDFDPWSSCGYRNVSLNVRVITDITTKFGVDTHVCEVQLLLRSFALQKTAKSHKRYVQFRDFRGE</sequence>
<dbReference type="EMBL" id="HBFN01021499">
    <property type="protein sequence ID" value="CAD8798882.1"/>
    <property type="molecule type" value="Transcribed_RNA"/>
</dbReference>
<feature type="region of interest" description="Disordered" evidence="1">
    <location>
        <begin position="1"/>
        <end position="29"/>
    </location>
</feature>
<feature type="region of interest" description="Disordered" evidence="1">
    <location>
        <begin position="43"/>
        <end position="82"/>
    </location>
</feature>
<accession>A0A7S0VV58</accession>
<gene>
    <name evidence="2" type="ORF">HTEP1355_LOCUS12523</name>
</gene>
<reference evidence="2" key="1">
    <citation type="submission" date="2021-01" db="EMBL/GenBank/DDBJ databases">
        <authorList>
            <person name="Corre E."/>
            <person name="Pelletier E."/>
            <person name="Niang G."/>
            <person name="Scheremetjew M."/>
            <person name="Finn R."/>
            <person name="Kale V."/>
            <person name="Holt S."/>
            <person name="Cochrane G."/>
            <person name="Meng A."/>
            <person name="Brown T."/>
            <person name="Cohen L."/>
        </authorList>
    </citation>
    <scope>NUCLEOTIDE SEQUENCE</scope>
    <source>
        <strain evidence="2">CCMP443</strain>
    </source>
</reference>
<organism evidence="2">
    <name type="scientific">Hemiselmis tepida</name>
    <dbReference type="NCBI Taxonomy" id="464990"/>
    <lineage>
        <taxon>Eukaryota</taxon>
        <taxon>Cryptophyceae</taxon>
        <taxon>Cryptomonadales</taxon>
        <taxon>Hemiselmidaceae</taxon>
        <taxon>Hemiselmis</taxon>
    </lineage>
</organism>